<keyword evidence="5" id="KW-0813">Transport</keyword>
<proteinExistence type="predicted"/>
<keyword evidence="15 18" id="KW-0472">Membrane</keyword>
<dbReference type="InterPro" id="IPR003945">
    <property type="entry name" value="NU5C-like"/>
</dbReference>
<feature type="domain" description="NADH dehydrogenase subunit 5 C-terminal" evidence="20">
    <location>
        <begin position="159"/>
        <end position="333"/>
    </location>
</feature>
<keyword evidence="11 18" id="KW-1133">Transmembrane helix</keyword>
<keyword evidence="7 18" id="KW-0812">Transmembrane</keyword>
<dbReference type="GO" id="GO:0008137">
    <property type="term" value="F:NADH dehydrogenase (ubiquinone) activity"/>
    <property type="evidence" value="ECO:0007669"/>
    <property type="project" value="UniProtKB-EC"/>
</dbReference>
<evidence type="ECO:0000256" key="6">
    <source>
        <dbReference type="ARBA" id="ARBA00022660"/>
    </source>
</evidence>
<accession>A9X2Y8</accession>
<geneLocation type="mitochondrion" evidence="21"/>
<dbReference type="PANTHER" id="PTHR42829">
    <property type="entry name" value="NADH-UBIQUINONE OXIDOREDUCTASE CHAIN 5"/>
    <property type="match status" value="1"/>
</dbReference>
<comment type="function">
    <text evidence="1">Core subunit of the mitochondrial membrane respiratory chain NADH dehydrogenase (Complex I) that is believed to belong to the minimal assembly required for catalysis. Complex I functions in the transfer of electrons from NADH to the respiratory chain. The immediate electron acceptor for the enzyme is believed to be ubiquinone.</text>
</comment>
<dbReference type="InterPro" id="IPR010934">
    <property type="entry name" value="NADH_DH_su5_C"/>
</dbReference>
<dbReference type="PANTHER" id="PTHR42829:SF2">
    <property type="entry name" value="NADH-UBIQUINONE OXIDOREDUCTASE CHAIN 5"/>
    <property type="match status" value="1"/>
</dbReference>
<dbReference type="AlphaFoldDB" id="A9X2Y8"/>
<evidence type="ECO:0000256" key="10">
    <source>
        <dbReference type="ARBA" id="ARBA00022982"/>
    </source>
</evidence>
<dbReference type="EC" id="7.1.1.2" evidence="3"/>
<dbReference type="InterPro" id="IPR001750">
    <property type="entry name" value="ND/Mrp_TM"/>
</dbReference>
<keyword evidence="13" id="KW-0830">Ubiquinone</keyword>
<evidence type="ECO:0000256" key="15">
    <source>
        <dbReference type="ARBA" id="ARBA00023136"/>
    </source>
</evidence>
<evidence type="ECO:0000256" key="8">
    <source>
        <dbReference type="ARBA" id="ARBA00022792"/>
    </source>
</evidence>
<feature type="transmembrane region" description="Helical" evidence="18">
    <location>
        <begin position="314"/>
        <end position="333"/>
    </location>
</feature>
<feature type="transmembrane region" description="Helical" evidence="18">
    <location>
        <begin position="38"/>
        <end position="57"/>
    </location>
</feature>
<reference evidence="21" key="1">
    <citation type="submission" date="2005-08" db="EMBL/GenBank/DDBJ databases">
        <title>Neoteny in the family Lycidae (Insecta: Coleoptera): a case of multiple origin.</title>
        <authorList>
            <person name="Bocak L."/>
            <person name="Bocakova M."/>
            <person name="Vogler A.P."/>
        </authorList>
    </citation>
    <scope>NUCLEOTIDE SEQUENCE</scope>
</reference>
<evidence type="ECO:0000256" key="9">
    <source>
        <dbReference type="ARBA" id="ARBA00022967"/>
    </source>
</evidence>
<keyword evidence="9" id="KW-1278">Translocase</keyword>
<evidence type="ECO:0000256" key="2">
    <source>
        <dbReference type="ARBA" id="ARBA00004448"/>
    </source>
</evidence>
<dbReference type="GO" id="GO:0005743">
    <property type="term" value="C:mitochondrial inner membrane"/>
    <property type="evidence" value="ECO:0007669"/>
    <property type="project" value="UniProtKB-SubCell"/>
</dbReference>
<evidence type="ECO:0000313" key="21">
    <source>
        <dbReference type="EMBL" id="ABB92079.1"/>
    </source>
</evidence>
<sequence length="334" mass="38999">RFSFLFGGLFLMFLLLISLSTMFISSLMANFEYDLKKIIALSTLSQLGLMVSILSLGDWLMSFFHLLVHALFKALLFMFAGCMIYNLNGCQDIRLMGSLVNFFPLISCFFNICSLSLCGLPFMSGFYSKDLILEYVYMSSFNLWIWLIFYLSVGMTVSYSFRLFCFTMVNDLNNLVFLGMIETSNYMVKGMSLMIFIVVMSGGAIFWLILPTPYFLCLLFFEKIMVLLVIFMGVVFCFVVMKLFKNNIVYFYKVNFLVSNMFYVSMLFTLGFNYNFLFLSGKFFERLDQGWLEYYGSYKLFMALSMGSLFIQKIFFNNIKLFLICFIFFLFLLV</sequence>
<dbReference type="Pfam" id="PF00361">
    <property type="entry name" value="Proton_antipo_M"/>
    <property type="match status" value="1"/>
</dbReference>
<feature type="transmembrane region" description="Helical" evidence="18">
    <location>
        <begin position="186"/>
        <end position="209"/>
    </location>
</feature>
<feature type="transmembrane region" description="Helical" evidence="18">
    <location>
        <begin position="224"/>
        <end position="244"/>
    </location>
</feature>
<evidence type="ECO:0000256" key="16">
    <source>
        <dbReference type="ARBA" id="ARBA00031027"/>
    </source>
</evidence>
<evidence type="ECO:0000256" key="7">
    <source>
        <dbReference type="ARBA" id="ARBA00022692"/>
    </source>
</evidence>
<evidence type="ECO:0000259" key="20">
    <source>
        <dbReference type="Pfam" id="PF06455"/>
    </source>
</evidence>
<evidence type="ECO:0000256" key="11">
    <source>
        <dbReference type="ARBA" id="ARBA00022989"/>
    </source>
</evidence>
<evidence type="ECO:0000256" key="17">
    <source>
        <dbReference type="ARBA" id="ARBA00049551"/>
    </source>
</evidence>
<keyword evidence="6" id="KW-0679">Respiratory chain</keyword>
<dbReference type="Pfam" id="PF06455">
    <property type="entry name" value="NADH5_C"/>
    <property type="match status" value="1"/>
</dbReference>
<feature type="non-terminal residue" evidence="21">
    <location>
        <position position="1"/>
    </location>
</feature>
<evidence type="ECO:0000256" key="5">
    <source>
        <dbReference type="ARBA" id="ARBA00022448"/>
    </source>
</evidence>
<feature type="transmembrane region" description="Helical" evidence="18">
    <location>
        <begin position="256"/>
        <end position="277"/>
    </location>
</feature>
<feature type="transmembrane region" description="Helical" evidence="18">
    <location>
        <begin position="6"/>
        <end position="31"/>
    </location>
</feature>
<feature type="transmembrane region" description="Helical" evidence="18">
    <location>
        <begin position="63"/>
        <end position="87"/>
    </location>
</feature>
<keyword evidence="10" id="KW-0249">Electron transport</keyword>
<feature type="transmembrane region" description="Helical" evidence="18">
    <location>
        <begin position="99"/>
        <end position="123"/>
    </location>
</feature>
<evidence type="ECO:0000259" key="19">
    <source>
        <dbReference type="Pfam" id="PF00361"/>
    </source>
</evidence>
<name>A9X2Y8_9COLE</name>
<keyword evidence="12" id="KW-0520">NAD</keyword>
<dbReference type="EMBL" id="DQ181353">
    <property type="protein sequence ID" value="ABB92079.1"/>
    <property type="molecule type" value="Genomic_DNA"/>
</dbReference>
<keyword evidence="8" id="KW-0999">Mitochondrion inner membrane</keyword>
<organism evidence="21">
    <name type="scientific">Antennolycus constrictus</name>
    <dbReference type="NCBI Taxonomy" id="343749"/>
    <lineage>
        <taxon>Eukaryota</taxon>
        <taxon>Metazoa</taxon>
        <taxon>Ecdysozoa</taxon>
        <taxon>Arthropoda</taxon>
        <taxon>Hexapoda</taxon>
        <taxon>Insecta</taxon>
        <taxon>Pterygota</taxon>
        <taxon>Neoptera</taxon>
        <taxon>Endopterygota</taxon>
        <taxon>Coleoptera</taxon>
        <taxon>Polyphaga</taxon>
        <taxon>Elateriformia</taxon>
        <taxon>Elateroidea</taxon>
        <taxon>Lycidae</taxon>
        <taxon>Leptolycinae</taxon>
        <taxon>Antennolycus</taxon>
    </lineage>
</organism>
<protein>
    <recommendedName>
        <fullName evidence="4">NADH-ubiquinone oxidoreductase chain 5</fullName>
        <ecNumber evidence="3">7.1.1.2</ecNumber>
    </recommendedName>
    <alternativeName>
        <fullName evidence="16">NADH dehydrogenase subunit 5</fullName>
    </alternativeName>
</protein>
<dbReference type="GO" id="GO:0003954">
    <property type="term" value="F:NADH dehydrogenase activity"/>
    <property type="evidence" value="ECO:0007669"/>
    <property type="project" value="TreeGrafter"/>
</dbReference>
<evidence type="ECO:0000256" key="18">
    <source>
        <dbReference type="SAM" id="Phobius"/>
    </source>
</evidence>
<feature type="domain" description="NADH:quinone oxidoreductase/Mrp antiporter transmembrane" evidence="19">
    <location>
        <begin position="9"/>
        <end position="154"/>
    </location>
</feature>
<keyword evidence="14 21" id="KW-0496">Mitochondrion</keyword>
<dbReference type="GO" id="GO:0015990">
    <property type="term" value="P:electron transport coupled proton transport"/>
    <property type="evidence" value="ECO:0007669"/>
    <property type="project" value="TreeGrafter"/>
</dbReference>
<comment type="catalytic activity">
    <reaction evidence="17">
        <text>a ubiquinone + NADH + 5 H(+)(in) = a ubiquinol + NAD(+) + 4 H(+)(out)</text>
        <dbReference type="Rhea" id="RHEA:29091"/>
        <dbReference type="Rhea" id="RHEA-COMP:9565"/>
        <dbReference type="Rhea" id="RHEA-COMP:9566"/>
        <dbReference type="ChEBI" id="CHEBI:15378"/>
        <dbReference type="ChEBI" id="CHEBI:16389"/>
        <dbReference type="ChEBI" id="CHEBI:17976"/>
        <dbReference type="ChEBI" id="CHEBI:57540"/>
        <dbReference type="ChEBI" id="CHEBI:57945"/>
        <dbReference type="EC" id="7.1.1.2"/>
    </reaction>
</comment>
<evidence type="ECO:0000256" key="12">
    <source>
        <dbReference type="ARBA" id="ARBA00023027"/>
    </source>
</evidence>
<comment type="subcellular location">
    <subcellularLocation>
        <location evidence="2">Mitochondrion inner membrane</location>
        <topology evidence="2">Multi-pass membrane protein</topology>
    </subcellularLocation>
</comment>
<feature type="transmembrane region" description="Helical" evidence="18">
    <location>
        <begin position="143"/>
        <end position="165"/>
    </location>
</feature>
<dbReference type="GO" id="GO:0042773">
    <property type="term" value="P:ATP synthesis coupled electron transport"/>
    <property type="evidence" value="ECO:0007669"/>
    <property type="project" value="InterPro"/>
</dbReference>
<evidence type="ECO:0000256" key="14">
    <source>
        <dbReference type="ARBA" id="ARBA00023128"/>
    </source>
</evidence>
<evidence type="ECO:0000256" key="1">
    <source>
        <dbReference type="ARBA" id="ARBA00003257"/>
    </source>
</evidence>
<evidence type="ECO:0000256" key="3">
    <source>
        <dbReference type="ARBA" id="ARBA00012944"/>
    </source>
</evidence>
<evidence type="ECO:0000256" key="13">
    <source>
        <dbReference type="ARBA" id="ARBA00023075"/>
    </source>
</evidence>
<evidence type="ECO:0000256" key="4">
    <source>
        <dbReference type="ARBA" id="ARBA00021096"/>
    </source>
</evidence>